<evidence type="ECO:0000259" key="14">
    <source>
        <dbReference type="Pfam" id="PF07715"/>
    </source>
</evidence>
<reference evidence="15 16" key="1">
    <citation type="submission" date="2016-10" db="EMBL/GenBank/DDBJ databases">
        <title>Chromobacterium muskegensis sp. nov., an insecticidal bacterium isolated from Sphagnum bogs.</title>
        <authorList>
            <person name="Sparks M.E."/>
            <person name="Blackburn M.B."/>
            <person name="Gundersen-Rindal D.E."/>
            <person name="Mitchell A."/>
            <person name="Farrar R."/>
            <person name="Kuhar D."/>
        </authorList>
    </citation>
    <scope>NUCLEOTIDE SEQUENCE [LARGE SCALE GENOMIC DNA]</scope>
    <source>
        <strain evidence="15 16">21-1</strain>
    </source>
</reference>
<keyword evidence="7 10" id="KW-0472">Membrane</keyword>
<sequence>MRVKTLAQAIAAIGLLGSGFAHAAEDSQLERVTITGSNIKRINKEGPTAVETIKRADIEKSGASTVVELLEKVPSITGVMTGSSQTSFAKGAASASLRGMGEKYTLVLLNGRRIANYGFANGASSTFVDLNSLPLQAIERVEILRDGASAIYGSDAVAGVVNFITRKNYQGTDVSVRNAGNQGGDGQAVSGNITTGIGDLDKDGYNLLVTADLFHREASFKRNHDLTQTADYRRFGGTLGYLSTLYPGSVRDIKASDSQAIPGCPPNRIGLNVSGLTRCLYDPAQYQEIEPRTSRFGISTVLTKKLSADSELFAELGFNHNETIYHQDYPSFDSATGRLNPSAGMYPGKSPDPAVSAIGGGVNPVQVYRAVYENGRVQDTTTGDSYRGVFGWRGMWRGWDVESALSASESSVKTERTNQLLKDATVNALQNGNRASGTGYDPFVMSNPLSNVLPLLATTHRKATSKLQGLDFKMGNGEMFDLPGGKAGFAWGAQYSHESINDQPDPQTVANNIINTGATMAKGSRNVYSLYGEFSLPLRKNLEVQLALRGDHYSDFGNTVNPKVAFSYKPWDQLLLRGSATTSFKAPTLPEEYASTQAYDNSLIDVKRCRIMGGSYCKVTSARVNITGGSNLKPEKATNLSFGFVLQPTKELSASVDFYSVRSRDTIDTIPTSYIMANEGNGGPGKVYRDPALPGDLAKYPGLQPGDGTVNLIDVPYANLGSTITTGYDVGLQYELSLGGYGKLRFRDDLNNIMSLRKSYTQDGAALNQLDNVYQPKWRNVFSTTYSYDRYDVMLTTRSYAGTRDVLDSSDQDTSSRIPSYTMWDLAITARPLKNLVVNAGVNNVFGKSVPFSASLNDFVGSTQDLYGRSYFVSARYTFK</sequence>
<evidence type="ECO:0000259" key="13">
    <source>
        <dbReference type="Pfam" id="PF00593"/>
    </source>
</evidence>
<dbReference type="SUPFAM" id="SSF56935">
    <property type="entry name" value="Porins"/>
    <property type="match status" value="1"/>
</dbReference>
<keyword evidence="8" id="KW-0675">Receptor</keyword>
<dbReference type="InterPro" id="IPR036942">
    <property type="entry name" value="Beta-barrel_TonB_sf"/>
</dbReference>
<evidence type="ECO:0000256" key="3">
    <source>
        <dbReference type="ARBA" id="ARBA00022448"/>
    </source>
</evidence>
<dbReference type="PANTHER" id="PTHR47234">
    <property type="match status" value="1"/>
</dbReference>
<dbReference type="Gene3D" id="2.40.170.20">
    <property type="entry name" value="TonB-dependent receptor, beta-barrel domain"/>
    <property type="match status" value="1"/>
</dbReference>
<protein>
    <recommendedName>
        <fullName evidence="17">TonB-dependent receptor</fullName>
    </recommendedName>
</protein>
<dbReference type="InterPro" id="IPR039426">
    <property type="entry name" value="TonB-dep_rcpt-like"/>
</dbReference>
<evidence type="ECO:0000256" key="9">
    <source>
        <dbReference type="ARBA" id="ARBA00023237"/>
    </source>
</evidence>
<dbReference type="KEGG" id="cvc:BKX93_15045"/>
<evidence type="ECO:0000256" key="4">
    <source>
        <dbReference type="ARBA" id="ARBA00022452"/>
    </source>
</evidence>
<gene>
    <name evidence="15" type="ORF">BKX93_15045</name>
</gene>
<dbReference type="InterPro" id="IPR000531">
    <property type="entry name" value="Beta-barrel_TonB"/>
</dbReference>
<dbReference type="RefSeq" id="WP_070980437.1">
    <property type="nucleotide sequence ID" value="NZ_CP017707.1"/>
</dbReference>
<dbReference type="STRING" id="1108595.BKX93_15045"/>
<dbReference type="GO" id="GO:0009279">
    <property type="term" value="C:cell outer membrane"/>
    <property type="evidence" value="ECO:0007669"/>
    <property type="project" value="UniProtKB-SubCell"/>
</dbReference>
<comment type="similarity">
    <text evidence="2 10 11">Belongs to the TonB-dependent receptor family.</text>
</comment>
<organism evidence="15 16">
    <name type="scientific">Chromobacterium vaccinii</name>
    <dbReference type="NCBI Taxonomy" id="1108595"/>
    <lineage>
        <taxon>Bacteria</taxon>
        <taxon>Pseudomonadati</taxon>
        <taxon>Pseudomonadota</taxon>
        <taxon>Betaproteobacteria</taxon>
        <taxon>Neisseriales</taxon>
        <taxon>Chromobacteriaceae</taxon>
        <taxon>Chromobacterium</taxon>
    </lineage>
</organism>
<dbReference type="CDD" id="cd01347">
    <property type="entry name" value="ligand_gated_channel"/>
    <property type="match status" value="1"/>
</dbReference>
<evidence type="ECO:0000313" key="15">
    <source>
        <dbReference type="EMBL" id="AOZ51187.1"/>
    </source>
</evidence>
<name>A0A1D9LIX3_9NEIS</name>
<feature type="domain" description="TonB-dependent receptor-like beta-barrel" evidence="13">
    <location>
        <begin position="423"/>
        <end position="845"/>
    </location>
</feature>
<keyword evidence="3 10" id="KW-0813">Transport</keyword>
<evidence type="ECO:0000256" key="1">
    <source>
        <dbReference type="ARBA" id="ARBA00004571"/>
    </source>
</evidence>
<dbReference type="Pfam" id="PF07715">
    <property type="entry name" value="Plug"/>
    <property type="match status" value="1"/>
</dbReference>
<evidence type="ECO:0000256" key="6">
    <source>
        <dbReference type="ARBA" id="ARBA00023077"/>
    </source>
</evidence>
<keyword evidence="6 11" id="KW-0798">TonB box</keyword>
<evidence type="ECO:0000256" key="12">
    <source>
        <dbReference type="SAM" id="SignalP"/>
    </source>
</evidence>
<evidence type="ECO:0000256" key="8">
    <source>
        <dbReference type="ARBA" id="ARBA00023170"/>
    </source>
</evidence>
<dbReference type="GeneID" id="68842524"/>
<keyword evidence="5 10" id="KW-0812">Transmembrane</keyword>
<dbReference type="Gene3D" id="2.170.130.10">
    <property type="entry name" value="TonB-dependent receptor, plug domain"/>
    <property type="match status" value="1"/>
</dbReference>
<evidence type="ECO:0000256" key="11">
    <source>
        <dbReference type="RuleBase" id="RU003357"/>
    </source>
</evidence>
<evidence type="ECO:0000256" key="5">
    <source>
        <dbReference type="ARBA" id="ARBA00022692"/>
    </source>
</evidence>
<dbReference type="InterPro" id="IPR037066">
    <property type="entry name" value="Plug_dom_sf"/>
</dbReference>
<accession>A0A1D9LIX3</accession>
<dbReference type="EMBL" id="CP017707">
    <property type="protein sequence ID" value="AOZ51187.1"/>
    <property type="molecule type" value="Genomic_DNA"/>
</dbReference>
<evidence type="ECO:0008006" key="17">
    <source>
        <dbReference type="Google" id="ProtNLM"/>
    </source>
</evidence>
<dbReference type="Pfam" id="PF00593">
    <property type="entry name" value="TonB_dep_Rec_b-barrel"/>
    <property type="match status" value="1"/>
</dbReference>
<proteinExistence type="inferred from homology"/>
<keyword evidence="9 10" id="KW-0998">Cell outer membrane</keyword>
<feature type="signal peptide" evidence="12">
    <location>
        <begin position="1"/>
        <end position="23"/>
    </location>
</feature>
<evidence type="ECO:0000256" key="7">
    <source>
        <dbReference type="ARBA" id="ARBA00023136"/>
    </source>
</evidence>
<keyword evidence="4 10" id="KW-1134">Transmembrane beta strand</keyword>
<evidence type="ECO:0000256" key="10">
    <source>
        <dbReference type="PROSITE-ProRule" id="PRU01360"/>
    </source>
</evidence>
<keyword evidence="12" id="KW-0732">Signal</keyword>
<feature type="chain" id="PRO_5009443193" description="TonB-dependent receptor" evidence="12">
    <location>
        <begin position="24"/>
        <end position="880"/>
    </location>
</feature>
<comment type="subcellular location">
    <subcellularLocation>
        <location evidence="1 10">Cell outer membrane</location>
        <topology evidence="1 10">Multi-pass membrane protein</topology>
    </subcellularLocation>
</comment>
<feature type="domain" description="TonB-dependent receptor plug" evidence="14">
    <location>
        <begin position="44"/>
        <end position="160"/>
    </location>
</feature>
<dbReference type="PROSITE" id="PS52016">
    <property type="entry name" value="TONB_DEPENDENT_REC_3"/>
    <property type="match status" value="1"/>
</dbReference>
<dbReference type="PANTHER" id="PTHR47234:SF1">
    <property type="entry name" value="TONB-DEPENDENT RECEPTOR"/>
    <property type="match status" value="1"/>
</dbReference>
<evidence type="ECO:0000256" key="2">
    <source>
        <dbReference type="ARBA" id="ARBA00009810"/>
    </source>
</evidence>
<dbReference type="InterPro" id="IPR012910">
    <property type="entry name" value="Plug_dom"/>
</dbReference>
<evidence type="ECO:0000313" key="16">
    <source>
        <dbReference type="Proteomes" id="UP000178776"/>
    </source>
</evidence>
<dbReference type="AlphaFoldDB" id="A0A1D9LIX3"/>
<dbReference type="Proteomes" id="UP000178776">
    <property type="component" value="Chromosome"/>
</dbReference>